<dbReference type="SUPFAM" id="SSF49785">
    <property type="entry name" value="Galactose-binding domain-like"/>
    <property type="match status" value="1"/>
</dbReference>
<reference evidence="2 3" key="1">
    <citation type="submission" date="2023-08" db="EMBL/GenBank/DDBJ databases">
        <title>Helicovermis profunda gen. nov., sp. nov., a novel mesophilic, fermentative bacterium within the Bacillota from a deep-sea hydrothermal vent chimney.</title>
        <authorList>
            <person name="Miyazaki U."/>
            <person name="Mizutani D."/>
            <person name="Hashimoto Y."/>
            <person name="Tame A."/>
            <person name="Sawayama S."/>
            <person name="Miyazaki J."/>
            <person name="Takai K."/>
            <person name="Nakagawa S."/>
        </authorList>
    </citation>
    <scope>NUCLEOTIDE SEQUENCE [LARGE SCALE GENOMIC DNA]</scope>
    <source>
        <strain evidence="2 3">S502</strain>
    </source>
</reference>
<dbReference type="KEGG" id="hprf:HLPR_12200"/>
<dbReference type="PROSITE" id="PS51257">
    <property type="entry name" value="PROKAR_LIPOPROTEIN"/>
    <property type="match status" value="1"/>
</dbReference>
<protein>
    <recommendedName>
        <fullName evidence="1">NAD glycohydrolase translocation F5/8 type C domain-containing protein</fullName>
    </recommendedName>
</protein>
<accession>A0AAU9ELH5</accession>
<dbReference type="InterPro" id="IPR011047">
    <property type="entry name" value="Quinoprotein_ADH-like_sf"/>
</dbReference>
<dbReference type="AlphaFoldDB" id="A0AAU9ELH5"/>
<dbReference type="InterPro" id="IPR008979">
    <property type="entry name" value="Galactose-bd-like_sf"/>
</dbReference>
<sequence length="346" mass="39787">MKKYMFIILIVLGMFLLLACNNKVTIETHEDELVQVEVTATNFKIETILDQEESKIDVILKAKNDNSDIIWEKKWEGNQLTELPSNSDYVIFGDRIYIEVAANLYAMDINTGEEIFEPIIVGVIEIPILDKDGNIYCSGYYGPFLTKISLFGEIKWQVESIEEALWPGKPYIEGEYIYVPYQPINEGSFNVCQFELENGVEGNYYWIEENQLLWEKVEASSSLDKYNISNILDNNKNTAWVEGKDDSGIDEWIYFESPIEKTVSKMIISNGYHKSNELYINNNRVDLLEIETSDGSSIEIGIVDHMLPIEIEFEEPLKTNSIKLIIKSVFSGEKYDDTVISGIKFY</sequence>
<dbReference type="RefSeq" id="WP_338537189.1">
    <property type="nucleotide sequence ID" value="NZ_AP028654.1"/>
</dbReference>
<gene>
    <name evidence="2" type="ORF">HLPR_12200</name>
</gene>
<organism evidence="2 3">
    <name type="scientific">Helicovermis profundi</name>
    <dbReference type="NCBI Taxonomy" id="3065157"/>
    <lineage>
        <taxon>Bacteria</taxon>
        <taxon>Bacillati</taxon>
        <taxon>Bacillota</taxon>
        <taxon>Clostridia</taxon>
        <taxon>Helicovermis</taxon>
    </lineage>
</organism>
<feature type="domain" description="NAD glycohydrolase translocation F5/8 type C" evidence="1">
    <location>
        <begin position="214"/>
        <end position="346"/>
    </location>
</feature>
<proteinExistence type="predicted"/>
<evidence type="ECO:0000313" key="3">
    <source>
        <dbReference type="Proteomes" id="UP001321786"/>
    </source>
</evidence>
<dbReference type="Pfam" id="PF25302">
    <property type="entry name" value="NADase_transloc"/>
    <property type="match status" value="1"/>
</dbReference>
<evidence type="ECO:0000313" key="2">
    <source>
        <dbReference type="EMBL" id="BEP28889.1"/>
    </source>
</evidence>
<dbReference type="Proteomes" id="UP001321786">
    <property type="component" value="Chromosome"/>
</dbReference>
<dbReference type="Gene3D" id="2.60.120.260">
    <property type="entry name" value="Galactose-binding domain-like"/>
    <property type="match status" value="1"/>
</dbReference>
<dbReference type="NCBIfam" id="NF047619">
    <property type="entry name" value="NADase_discoid"/>
    <property type="match status" value="1"/>
</dbReference>
<keyword evidence="3" id="KW-1185">Reference proteome</keyword>
<evidence type="ECO:0000259" key="1">
    <source>
        <dbReference type="Pfam" id="PF25302"/>
    </source>
</evidence>
<dbReference type="EMBL" id="AP028654">
    <property type="protein sequence ID" value="BEP28889.1"/>
    <property type="molecule type" value="Genomic_DNA"/>
</dbReference>
<dbReference type="InterPro" id="IPR057561">
    <property type="entry name" value="NADase_transloc"/>
</dbReference>
<name>A0AAU9ELH5_9FIRM</name>
<dbReference type="SUPFAM" id="SSF50998">
    <property type="entry name" value="Quinoprotein alcohol dehydrogenase-like"/>
    <property type="match status" value="1"/>
</dbReference>